<dbReference type="Proteomes" id="UP000646523">
    <property type="component" value="Unassembled WGS sequence"/>
</dbReference>
<reference evidence="1" key="1">
    <citation type="journal article" date="2014" name="Int. J. Syst. Evol. Microbiol.">
        <title>Complete genome sequence of Corynebacterium casei LMG S-19264T (=DSM 44701T), isolated from a smear-ripened cheese.</title>
        <authorList>
            <consortium name="US DOE Joint Genome Institute (JGI-PGF)"/>
            <person name="Walter F."/>
            <person name="Albersmeier A."/>
            <person name="Kalinowski J."/>
            <person name="Ruckert C."/>
        </authorList>
    </citation>
    <scope>NUCLEOTIDE SEQUENCE</scope>
    <source>
        <strain evidence="1">CGMCC 4.7368</strain>
    </source>
</reference>
<dbReference type="NCBIfam" id="NF038083">
    <property type="entry name" value="CU044_5270_fam"/>
    <property type="match status" value="1"/>
</dbReference>
<evidence type="ECO:0000313" key="1">
    <source>
        <dbReference type="EMBL" id="GGO61855.1"/>
    </source>
</evidence>
<dbReference type="RefSeq" id="WP_189122257.1">
    <property type="nucleotide sequence ID" value="NZ_BMNH01000001.1"/>
</dbReference>
<dbReference type="AlphaFoldDB" id="A0A917YQY4"/>
<sequence>MNELELLDRLRAEVPPRQDLRAEEARLHAAIATPHQARRPKRVARLSWGLTLAGATMAAAVLVVPRLDSGPAPDVETGLTGLTAAKVLENAALVAERTDVPAPRPDQWFYLKEQQSLDRMPVFETWWRMDGKRSAARGGDGGEVKVGDEKGRTYPLKTQQEVEAFPADPDALLAHLRGMDERTALSICEPECPAGTEDDVKAFGILQWYMKFGPIIPPDTAATMFRAMARIPNVKIEENVSTADGRTGLGVVLDLGEAGKGYTILDPADYHYLGAKSVRDGEEWAMSVLGAGLVDQPGQTP</sequence>
<protein>
    <recommendedName>
        <fullName evidence="3">CU044_5270 family protein</fullName>
    </recommendedName>
</protein>
<dbReference type="EMBL" id="BMNH01000001">
    <property type="protein sequence ID" value="GGO61855.1"/>
    <property type="molecule type" value="Genomic_DNA"/>
</dbReference>
<proteinExistence type="predicted"/>
<evidence type="ECO:0000313" key="2">
    <source>
        <dbReference type="Proteomes" id="UP000646523"/>
    </source>
</evidence>
<comment type="caution">
    <text evidence="1">The sequence shown here is derived from an EMBL/GenBank/DDBJ whole genome shotgun (WGS) entry which is preliminary data.</text>
</comment>
<dbReference type="InterPro" id="IPR047789">
    <property type="entry name" value="CU044_5270-like"/>
</dbReference>
<keyword evidence="2" id="KW-1185">Reference proteome</keyword>
<reference evidence="1" key="2">
    <citation type="submission" date="2020-09" db="EMBL/GenBank/DDBJ databases">
        <authorList>
            <person name="Sun Q."/>
            <person name="Zhou Y."/>
        </authorList>
    </citation>
    <scope>NUCLEOTIDE SEQUENCE</scope>
    <source>
        <strain evidence="1">CGMCC 4.7368</strain>
    </source>
</reference>
<name>A0A917YQY4_9ACTN</name>
<organism evidence="1 2">
    <name type="scientific">Nonomuraea cavernae</name>
    <dbReference type="NCBI Taxonomy" id="2045107"/>
    <lineage>
        <taxon>Bacteria</taxon>
        <taxon>Bacillati</taxon>
        <taxon>Actinomycetota</taxon>
        <taxon>Actinomycetes</taxon>
        <taxon>Streptosporangiales</taxon>
        <taxon>Streptosporangiaceae</taxon>
        <taxon>Nonomuraea</taxon>
    </lineage>
</organism>
<gene>
    <name evidence="1" type="ORF">GCM10012289_05080</name>
</gene>
<evidence type="ECO:0008006" key="3">
    <source>
        <dbReference type="Google" id="ProtNLM"/>
    </source>
</evidence>
<accession>A0A917YQY4</accession>